<proteinExistence type="predicted"/>
<dbReference type="SMART" id="SM00066">
    <property type="entry name" value="GAL4"/>
    <property type="match status" value="1"/>
</dbReference>
<gene>
    <name evidence="10" type="ORF">FLONG3_11076</name>
</gene>
<keyword evidence="6" id="KW-0804">Transcription</keyword>
<accession>A0A395RIY0</accession>
<evidence type="ECO:0000256" key="3">
    <source>
        <dbReference type="ARBA" id="ARBA00022833"/>
    </source>
</evidence>
<evidence type="ECO:0000256" key="5">
    <source>
        <dbReference type="ARBA" id="ARBA00023125"/>
    </source>
</evidence>
<dbReference type="GO" id="GO:0000981">
    <property type="term" value="F:DNA-binding transcription factor activity, RNA polymerase II-specific"/>
    <property type="evidence" value="ECO:0007669"/>
    <property type="project" value="InterPro"/>
</dbReference>
<keyword evidence="3" id="KW-0862">Zinc</keyword>
<dbReference type="InterPro" id="IPR001138">
    <property type="entry name" value="Zn2Cys6_DnaBD"/>
</dbReference>
<dbReference type="CDD" id="cd12148">
    <property type="entry name" value="fungal_TF_MHR"/>
    <property type="match status" value="1"/>
</dbReference>
<keyword evidence="4" id="KW-0805">Transcription regulation</keyword>
<dbReference type="STRING" id="694270.A0A395RIY0"/>
<dbReference type="Pfam" id="PF04082">
    <property type="entry name" value="Fungal_trans"/>
    <property type="match status" value="1"/>
</dbReference>
<reference evidence="10 11" key="1">
    <citation type="journal article" date="2018" name="PLoS Pathog.">
        <title>Evolution of structural diversity of trichothecenes, a family of toxins produced by plant pathogenic and entomopathogenic fungi.</title>
        <authorList>
            <person name="Proctor R.H."/>
            <person name="McCormick S.P."/>
            <person name="Kim H.S."/>
            <person name="Cardoza R.E."/>
            <person name="Stanley A.M."/>
            <person name="Lindo L."/>
            <person name="Kelly A."/>
            <person name="Brown D.W."/>
            <person name="Lee T."/>
            <person name="Vaughan M.M."/>
            <person name="Alexander N.J."/>
            <person name="Busman M."/>
            <person name="Gutierrez S."/>
        </authorList>
    </citation>
    <scope>NUCLEOTIDE SEQUENCE [LARGE SCALE GENOMIC DNA]</scope>
    <source>
        <strain evidence="10 11">NRRL 20695</strain>
    </source>
</reference>
<dbReference type="GO" id="GO:0043565">
    <property type="term" value="F:sequence-specific DNA binding"/>
    <property type="evidence" value="ECO:0007669"/>
    <property type="project" value="TreeGrafter"/>
</dbReference>
<name>A0A395RIY0_9HYPO</name>
<dbReference type="CDD" id="cd00067">
    <property type="entry name" value="GAL4"/>
    <property type="match status" value="1"/>
</dbReference>
<sequence length="661" mass="74715">MPRPSFSHNPLLRVSRPVSACSRCRAAKVKCDGKLPACTACEKAGRANECSAANDQFARGKERSYVAALELRIEKLEKRLQYAKSRKASVALHDTDASAFNIQQMDRRDSLALIRAAIHRKAAHKRETLDVNSLVSDFGFLSVNATTRDFEPISTNMTFARLVLAATTNDALPESPQARLPPRQTANALIQHYMDNIYSLFPCFLETALLTALDDIYQEDSRTIKDSDYWMVYMVLAIGSTSQSRRSQDNYYQDGLEYAARAMNHADEALAPGYITQIQSLILLTQYAMLDPAHFDSWHSIGFTARAIVDLGLHQDPPLSSVSDKSALDMRRRIFYCVYALDRTISMVYARTFSFTDDTVNVAFPQASGNGKRVSALSGPQSADPALLLFQLRRAQSHWYQDLYQSGSVPLQDPIAYVWRMCLDMREWQDTLPNNLAPEIRQLFDQELRYSYVYCIAPSVRAPSITDYNRILIFEHSMAYLDTAYEIAQSAQNSVFYTYHDVMRVFFMASQFLAVLRDAEDMLLSGMPVPIPIARPGAAPAPPLPRRLQPQGMNGEDNLDRSLRCLDKVSQTLNVFGERWVDASHLRENFGQISQEVVERLSGRRQMRDTAREQYQSQYQGRGMPPQSHAGYQAQNSHQPKETQWGGVDVTHMMRGGFPPQ</sequence>
<dbReference type="Gene3D" id="4.10.240.10">
    <property type="entry name" value="Zn(2)-C6 fungal-type DNA-binding domain"/>
    <property type="match status" value="1"/>
</dbReference>
<keyword evidence="7" id="KW-0539">Nucleus</keyword>
<dbReference type="AlphaFoldDB" id="A0A395RIY0"/>
<keyword evidence="5" id="KW-0238">DNA-binding</keyword>
<dbReference type="InterPro" id="IPR007219">
    <property type="entry name" value="XnlR_reg_dom"/>
</dbReference>
<dbReference type="SUPFAM" id="SSF57701">
    <property type="entry name" value="Zn2/Cys6 DNA-binding domain"/>
    <property type="match status" value="1"/>
</dbReference>
<dbReference type="GO" id="GO:0005634">
    <property type="term" value="C:nucleus"/>
    <property type="evidence" value="ECO:0007669"/>
    <property type="project" value="UniProtKB-SubCell"/>
</dbReference>
<comment type="caution">
    <text evidence="10">The sequence shown here is derived from an EMBL/GenBank/DDBJ whole genome shotgun (WGS) entry which is preliminary data.</text>
</comment>
<evidence type="ECO:0000256" key="8">
    <source>
        <dbReference type="SAM" id="MobiDB-lite"/>
    </source>
</evidence>
<dbReference type="Proteomes" id="UP000266234">
    <property type="component" value="Unassembled WGS sequence"/>
</dbReference>
<dbReference type="PROSITE" id="PS00463">
    <property type="entry name" value="ZN2_CY6_FUNGAL_1"/>
    <property type="match status" value="1"/>
</dbReference>
<dbReference type="InterPro" id="IPR052202">
    <property type="entry name" value="Yeast_MetPath_Reg"/>
</dbReference>
<dbReference type="EMBL" id="PXOG01000361">
    <property type="protein sequence ID" value="RGP59832.1"/>
    <property type="molecule type" value="Genomic_DNA"/>
</dbReference>
<evidence type="ECO:0000256" key="1">
    <source>
        <dbReference type="ARBA" id="ARBA00004123"/>
    </source>
</evidence>
<evidence type="ECO:0000256" key="6">
    <source>
        <dbReference type="ARBA" id="ARBA00023163"/>
    </source>
</evidence>
<dbReference type="GO" id="GO:0006351">
    <property type="term" value="P:DNA-templated transcription"/>
    <property type="evidence" value="ECO:0007669"/>
    <property type="project" value="InterPro"/>
</dbReference>
<organism evidence="10 11">
    <name type="scientific">Fusarium longipes</name>
    <dbReference type="NCBI Taxonomy" id="694270"/>
    <lineage>
        <taxon>Eukaryota</taxon>
        <taxon>Fungi</taxon>
        <taxon>Dikarya</taxon>
        <taxon>Ascomycota</taxon>
        <taxon>Pezizomycotina</taxon>
        <taxon>Sordariomycetes</taxon>
        <taxon>Hypocreomycetidae</taxon>
        <taxon>Hypocreales</taxon>
        <taxon>Nectriaceae</taxon>
        <taxon>Fusarium</taxon>
    </lineage>
</organism>
<protein>
    <recommendedName>
        <fullName evidence="9">Zn(2)-C6 fungal-type domain-containing protein</fullName>
    </recommendedName>
</protein>
<evidence type="ECO:0000256" key="7">
    <source>
        <dbReference type="ARBA" id="ARBA00023242"/>
    </source>
</evidence>
<dbReference type="PANTHER" id="PTHR47782:SF2">
    <property type="entry name" value="TRANSCRIPTION FACTOR, PUTATIVE (AFU_ORTHOLOGUE AFUA_4G12570)-RELATED"/>
    <property type="match status" value="1"/>
</dbReference>
<dbReference type="SMART" id="SM00906">
    <property type="entry name" value="Fungal_trans"/>
    <property type="match status" value="1"/>
</dbReference>
<dbReference type="GO" id="GO:0045944">
    <property type="term" value="P:positive regulation of transcription by RNA polymerase II"/>
    <property type="evidence" value="ECO:0007669"/>
    <property type="project" value="TreeGrafter"/>
</dbReference>
<evidence type="ECO:0000256" key="2">
    <source>
        <dbReference type="ARBA" id="ARBA00022723"/>
    </source>
</evidence>
<keyword evidence="11" id="KW-1185">Reference proteome</keyword>
<feature type="domain" description="Zn(2)-C6 fungal-type" evidence="9">
    <location>
        <begin position="20"/>
        <end position="52"/>
    </location>
</feature>
<evidence type="ECO:0000313" key="11">
    <source>
        <dbReference type="Proteomes" id="UP000266234"/>
    </source>
</evidence>
<keyword evidence="2" id="KW-0479">Metal-binding</keyword>
<dbReference type="Pfam" id="PF00172">
    <property type="entry name" value="Zn_clus"/>
    <property type="match status" value="1"/>
</dbReference>
<dbReference type="OrthoDB" id="5319458at2759"/>
<evidence type="ECO:0000313" key="10">
    <source>
        <dbReference type="EMBL" id="RGP59832.1"/>
    </source>
</evidence>
<evidence type="ECO:0000259" key="9">
    <source>
        <dbReference type="PROSITE" id="PS50048"/>
    </source>
</evidence>
<dbReference type="GO" id="GO:0008270">
    <property type="term" value="F:zinc ion binding"/>
    <property type="evidence" value="ECO:0007669"/>
    <property type="project" value="InterPro"/>
</dbReference>
<dbReference type="PROSITE" id="PS50048">
    <property type="entry name" value="ZN2_CY6_FUNGAL_2"/>
    <property type="match status" value="1"/>
</dbReference>
<comment type="subcellular location">
    <subcellularLocation>
        <location evidence="1">Nucleus</location>
    </subcellularLocation>
</comment>
<feature type="compositionally biased region" description="Basic and acidic residues" evidence="8">
    <location>
        <begin position="603"/>
        <end position="612"/>
    </location>
</feature>
<dbReference type="PANTHER" id="PTHR47782">
    <property type="entry name" value="ZN(II)2CYS6 TRANSCRIPTION FACTOR (EUROFUNG)-RELATED"/>
    <property type="match status" value="1"/>
</dbReference>
<feature type="region of interest" description="Disordered" evidence="8">
    <location>
        <begin position="603"/>
        <end position="644"/>
    </location>
</feature>
<evidence type="ECO:0000256" key="4">
    <source>
        <dbReference type="ARBA" id="ARBA00023015"/>
    </source>
</evidence>
<dbReference type="InterPro" id="IPR036864">
    <property type="entry name" value="Zn2-C6_fun-type_DNA-bd_sf"/>
</dbReference>